<feature type="transmembrane region" description="Helical" evidence="1">
    <location>
        <begin position="60"/>
        <end position="80"/>
    </location>
</feature>
<protein>
    <submittedName>
        <fullName evidence="2">Uncharacterized protein</fullName>
    </submittedName>
</protein>
<dbReference type="Proteomes" id="UP000281028">
    <property type="component" value="Unassembled WGS sequence"/>
</dbReference>
<keyword evidence="1" id="KW-1133">Transmembrane helix</keyword>
<dbReference type="RefSeq" id="WP_127040173.1">
    <property type="nucleotide sequence ID" value="NZ_JAABOK010000001.1"/>
</dbReference>
<accession>A0A9Q5D1Z1</accession>
<evidence type="ECO:0000256" key="1">
    <source>
        <dbReference type="SAM" id="Phobius"/>
    </source>
</evidence>
<feature type="transmembrane region" description="Helical" evidence="1">
    <location>
        <begin position="86"/>
        <end position="107"/>
    </location>
</feature>
<name>A0A9Q5D1Z1_9BACT</name>
<sequence>MPSRWVCWYIVSSLVFAVGADLIQRLMGNNMWFFSIMHLIQFVILSVFYLICIKNPRVRTLIRIIPFIAVLIFSIDLFKIEGVRAYNSITAGVKSIVLLVYGAIYFLQLLKDKDLIEQSVYIDTLPTFWYNSGLFIYFCTSFLFSISYNSLQALQTTGQAKLGMTVAILVINYVVGMITMILLYIGLLKTKRYRYADN</sequence>
<feature type="transmembrane region" description="Helical" evidence="1">
    <location>
        <begin position="128"/>
        <end position="146"/>
    </location>
</feature>
<feature type="transmembrane region" description="Helical" evidence="1">
    <location>
        <begin position="30"/>
        <end position="53"/>
    </location>
</feature>
<dbReference type="EMBL" id="RIAR02000001">
    <property type="protein sequence ID" value="NSL86574.1"/>
    <property type="molecule type" value="Genomic_DNA"/>
</dbReference>
<reference evidence="2" key="1">
    <citation type="submission" date="2020-05" db="EMBL/GenBank/DDBJ databases">
        <title>Chitinophaga laudate sp. nov., isolated from a tropical peat swamp.</title>
        <authorList>
            <person name="Goh C.B.S."/>
            <person name="Lee M.S."/>
            <person name="Parimannan S."/>
            <person name="Pasbakhsh P."/>
            <person name="Yule C.M."/>
            <person name="Rajandas H."/>
            <person name="Loke S."/>
            <person name="Croft L."/>
            <person name="Tan J.B.L."/>
        </authorList>
    </citation>
    <scope>NUCLEOTIDE SEQUENCE</scope>
    <source>
        <strain evidence="2">Mgbs1</strain>
    </source>
</reference>
<organism evidence="2 3">
    <name type="scientific">Chitinophaga solisilvae</name>
    <dbReference type="NCBI Taxonomy" id="1233460"/>
    <lineage>
        <taxon>Bacteria</taxon>
        <taxon>Pseudomonadati</taxon>
        <taxon>Bacteroidota</taxon>
        <taxon>Chitinophagia</taxon>
        <taxon>Chitinophagales</taxon>
        <taxon>Chitinophagaceae</taxon>
        <taxon>Chitinophaga</taxon>
    </lineage>
</organism>
<keyword evidence="3" id="KW-1185">Reference proteome</keyword>
<gene>
    <name evidence="2" type="ORF">ECE50_007020</name>
</gene>
<feature type="transmembrane region" description="Helical" evidence="1">
    <location>
        <begin position="166"/>
        <end position="188"/>
    </location>
</feature>
<proteinExistence type="predicted"/>
<keyword evidence="1" id="KW-0472">Membrane</keyword>
<keyword evidence="1" id="KW-0812">Transmembrane</keyword>
<comment type="caution">
    <text evidence="2">The sequence shown here is derived from an EMBL/GenBank/DDBJ whole genome shotgun (WGS) entry which is preliminary data.</text>
</comment>
<evidence type="ECO:0000313" key="3">
    <source>
        <dbReference type="Proteomes" id="UP000281028"/>
    </source>
</evidence>
<dbReference type="AlphaFoldDB" id="A0A9Q5D1Z1"/>
<evidence type="ECO:0000313" key="2">
    <source>
        <dbReference type="EMBL" id="NSL86574.1"/>
    </source>
</evidence>
<dbReference type="OrthoDB" id="671105at2"/>